<evidence type="ECO:0000313" key="1">
    <source>
        <dbReference type="EMBL" id="SFJ90911.1"/>
    </source>
</evidence>
<organism evidence="1 2">
    <name type="scientific">Neomesorhizobium albiziae</name>
    <dbReference type="NCBI Taxonomy" id="335020"/>
    <lineage>
        <taxon>Bacteria</taxon>
        <taxon>Pseudomonadati</taxon>
        <taxon>Pseudomonadota</taxon>
        <taxon>Alphaproteobacteria</taxon>
        <taxon>Hyphomicrobiales</taxon>
        <taxon>Phyllobacteriaceae</taxon>
        <taxon>Neomesorhizobium</taxon>
    </lineage>
</organism>
<accession>A0A1I3V9V9</accession>
<reference evidence="1 2" key="1">
    <citation type="submission" date="2016-10" db="EMBL/GenBank/DDBJ databases">
        <authorList>
            <person name="Varghese N."/>
            <person name="Submissions S."/>
        </authorList>
    </citation>
    <scope>NUCLEOTIDE SEQUENCE [LARGE SCALE GENOMIC DNA]</scope>
    <source>
        <strain evidence="1 2">DSM 21822</strain>
    </source>
</reference>
<dbReference type="PIRSF" id="PIRSF008546">
    <property type="entry name" value="UCP008546"/>
    <property type="match status" value="1"/>
</dbReference>
<evidence type="ECO:0000313" key="2">
    <source>
        <dbReference type="Proteomes" id="UP000323300"/>
    </source>
</evidence>
<name>A0A1I3V9V9_9HYPH</name>
<dbReference type="AlphaFoldDB" id="A0A1I3V9V9"/>
<protein>
    <submittedName>
        <fullName evidence="1">Uncharacterized protein, DUF1810 family</fullName>
    </submittedName>
</protein>
<dbReference type="RefSeq" id="WP_244621554.1">
    <property type="nucleotide sequence ID" value="NZ_BSPE01000002.1"/>
</dbReference>
<sequence length="144" mass="15958">MADDPYDLNRFVAAQASVIETVLGELRRGQKASHWMWFVFPQIAGLGSSAMAQKYAIGSIGEARAYLIHPVLGERLRTCVEHVLEVRERSAHQIFGSPDDMKFQSCLTLFAEASGEEVFLRALDKYYDGEPDPGTVRILAGPKA</sequence>
<gene>
    <name evidence="1" type="ORF">SAMN04488498_101231</name>
</gene>
<proteinExistence type="predicted"/>
<dbReference type="SUPFAM" id="SSF140736">
    <property type="entry name" value="Rv1873-like"/>
    <property type="match status" value="1"/>
</dbReference>
<dbReference type="Gene3D" id="1.25.40.380">
    <property type="entry name" value="Protein of unknown function DUF1810"/>
    <property type="match status" value="1"/>
</dbReference>
<keyword evidence="2" id="KW-1185">Reference proteome</keyword>
<dbReference type="EMBL" id="FOSL01000001">
    <property type="protein sequence ID" value="SFJ90911.1"/>
    <property type="molecule type" value="Genomic_DNA"/>
</dbReference>
<dbReference type="Proteomes" id="UP000323300">
    <property type="component" value="Unassembled WGS sequence"/>
</dbReference>
<dbReference type="InterPro" id="IPR036287">
    <property type="entry name" value="Rv1873-like_sf"/>
</dbReference>
<dbReference type="InterPro" id="IPR014937">
    <property type="entry name" value="DUF1810"/>
</dbReference>
<dbReference type="Pfam" id="PF08837">
    <property type="entry name" value="DUF1810"/>
    <property type="match status" value="1"/>
</dbReference>